<feature type="compositionally biased region" description="Basic residues" evidence="1">
    <location>
        <begin position="65"/>
        <end position="78"/>
    </location>
</feature>
<dbReference type="VEuPathDB" id="TriTrypDB:TM35_000112550"/>
<protein>
    <submittedName>
        <fullName evidence="2">Uncharacterized protein</fullName>
    </submittedName>
</protein>
<gene>
    <name evidence="2" type="ORF">TM35_000112550</name>
</gene>
<organism evidence="2 3">
    <name type="scientific">Trypanosoma theileri</name>
    <dbReference type="NCBI Taxonomy" id="67003"/>
    <lineage>
        <taxon>Eukaryota</taxon>
        <taxon>Discoba</taxon>
        <taxon>Euglenozoa</taxon>
        <taxon>Kinetoplastea</taxon>
        <taxon>Metakinetoplastina</taxon>
        <taxon>Trypanosomatida</taxon>
        <taxon>Trypanosomatidae</taxon>
        <taxon>Trypanosoma</taxon>
    </lineage>
</organism>
<accession>A0A1X0NYP6</accession>
<dbReference type="EMBL" id="NBCO01000011">
    <property type="protein sequence ID" value="ORC89721.1"/>
    <property type="molecule type" value="Genomic_DNA"/>
</dbReference>
<evidence type="ECO:0000313" key="2">
    <source>
        <dbReference type="EMBL" id="ORC89721.1"/>
    </source>
</evidence>
<comment type="caution">
    <text evidence="2">The sequence shown here is derived from an EMBL/GenBank/DDBJ whole genome shotgun (WGS) entry which is preliminary data.</text>
</comment>
<feature type="compositionally biased region" description="Basic and acidic residues" evidence="1">
    <location>
        <begin position="51"/>
        <end position="64"/>
    </location>
</feature>
<keyword evidence="3" id="KW-1185">Reference proteome</keyword>
<name>A0A1X0NYP6_9TRYP</name>
<dbReference type="RefSeq" id="XP_028883787.1">
    <property type="nucleotide sequence ID" value="XM_029024964.1"/>
</dbReference>
<dbReference type="AlphaFoldDB" id="A0A1X0NYP6"/>
<evidence type="ECO:0000256" key="1">
    <source>
        <dbReference type="SAM" id="MobiDB-lite"/>
    </source>
</evidence>
<evidence type="ECO:0000313" key="3">
    <source>
        <dbReference type="Proteomes" id="UP000192257"/>
    </source>
</evidence>
<reference evidence="2 3" key="1">
    <citation type="submission" date="2017-03" db="EMBL/GenBank/DDBJ databases">
        <title>An alternative strategy for trypanosome survival in the mammalian bloodstream revealed through genome and transcriptome analysis of the ubiquitous bovine parasite Trypanosoma (Megatrypanum) theileri.</title>
        <authorList>
            <person name="Kelly S."/>
            <person name="Ivens A."/>
            <person name="Mott A."/>
            <person name="O'Neill E."/>
            <person name="Emms D."/>
            <person name="Macleod O."/>
            <person name="Voorheis P."/>
            <person name="Matthews J."/>
            <person name="Matthews K."/>
            <person name="Carrington M."/>
        </authorList>
    </citation>
    <scope>NUCLEOTIDE SEQUENCE [LARGE SCALE GENOMIC DNA]</scope>
    <source>
        <strain evidence="2">Edinburgh</strain>
    </source>
</reference>
<dbReference type="OrthoDB" id="242507at2759"/>
<proteinExistence type="predicted"/>
<sequence>MNQLELFVASSESARSDAWRYLRRMRELDSRIEEDMNRLREIAQLLTSSTSRHEVKESDKDHPKPLRKNAKRGRPPLSKHRDPPKVDVVNLTVDENSISSDTSVISIEPHRAQMLVEYRLCRRRVLRQALEREKVAEELKSCGAEMSECLAARMEQFSETLQKTGGLPTDASS</sequence>
<dbReference type="Proteomes" id="UP000192257">
    <property type="component" value="Unassembled WGS sequence"/>
</dbReference>
<dbReference type="GeneID" id="39984744"/>
<feature type="region of interest" description="Disordered" evidence="1">
    <location>
        <begin position="49"/>
        <end position="85"/>
    </location>
</feature>